<accession>L9XUJ3</accession>
<dbReference type="EMBL" id="AOID01000045">
    <property type="protein sequence ID" value="ELY65479.1"/>
    <property type="molecule type" value="Genomic_DNA"/>
</dbReference>
<dbReference type="SUPFAM" id="SSF55298">
    <property type="entry name" value="YjgF-like"/>
    <property type="match status" value="1"/>
</dbReference>
<comment type="caution">
    <text evidence="1">The sequence shown here is derived from an EMBL/GenBank/DDBJ whole genome shotgun (WGS) entry which is preliminary data.</text>
</comment>
<dbReference type="AlphaFoldDB" id="L9XUJ3"/>
<dbReference type="PATRIC" id="fig|1227496.3.peg.2895"/>
<organism evidence="1 2">
    <name type="scientific">Natrinema versiforme JCM 10478</name>
    <dbReference type="NCBI Taxonomy" id="1227496"/>
    <lineage>
        <taxon>Archaea</taxon>
        <taxon>Methanobacteriati</taxon>
        <taxon>Methanobacteriota</taxon>
        <taxon>Stenosarchaea group</taxon>
        <taxon>Halobacteria</taxon>
        <taxon>Halobacteriales</taxon>
        <taxon>Natrialbaceae</taxon>
        <taxon>Natrinema</taxon>
    </lineage>
</organism>
<gene>
    <name evidence="1" type="ORF">C489_14415</name>
</gene>
<dbReference type="Gene3D" id="3.30.1330.40">
    <property type="entry name" value="RutC-like"/>
    <property type="match status" value="1"/>
</dbReference>
<dbReference type="InterPro" id="IPR035959">
    <property type="entry name" value="RutC-like_sf"/>
</dbReference>
<evidence type="ECO:0000313" key="2">
    <source>
        <dbReference type="Proteomes" id="UP000011632"/>
    </source>
</evidence>
<evidence type="ECO:0000313" key="1">
    <source>
        <dbReference type="EMBL" id="ELY65479.1"/>
    </source>
</evidence>
<proteinExistence type="predicted"/>
<dbReference type="CDD" id="cd00448">
    <property type="entry name" value="YjgF_YER057c_UK114_family"/>
    <property type="match status" value="1"/>
</dbReference>
<keyword evidence="2" id="KW-1185">Reference proteome</keyword>
<dbReference type="RefSeq" id="WP_006431974.1">
    <property type="nucleotide sequence ID" value="NZ_AOID01000045.1"/>
</dbReference>
<sequence>MSNESATRSRVVSRASEPYPARSTVGVCDLLGGATVMIDAVVAIE</sequence>
<dbReference type="Proteomes" id="UP000011632">
    <property type="component" value="Unassembled WGS sequence"/>
</dbReference>
<dbReference type="STRING" id="1227496.C489_14415"/>
<name>L9XUJ3_9EURY</name>
<protein>
    <submittedName>
        <fullName evidence="1">Uncharacterized protein</fullName>
    </submittedName>
</protein>
<reference evidence="1 2" key="1">
    <citation type="journal article" date="2014" name="PLoS Genet.">
        <title>Phylogenetically driven sequencing of extremely halophilic archaea reveals strategies for static and dynamic osmo-response.</title>
        <authorList>
            <person name="Becker E.A."/>
            <person name="Seitzer P.M."/>
            <person name="Tritt A."/>
            <person name="Larsen D."/>
            <person name="Krusor M."/>
            <person name="Yao A.I."/>
            <person name="Wu D."/>
            <person name="Madern D."/>
            <person name="Eisen J.A."/>
            <person name="Darling A.E."/>
            <person name="Facciotti M.T."/>
        </authorList>
    </citation>
    <scope>NUCLEOTIDE SEQUENCE [LARGE SCALE GENOMIC DNA]</scope>
    <source>
        <strain evidence="1 2">JCM 10478</strain>
    </source>
</reference>